<name>A0A2N0NAU4_9GLOM</name>
<feature type="non-terminal residue" evidence="1">
    <location>
        <position position="1"/>
    </location>
</feature>
<dbReference type="AlphaFoldDB" id="A0A2N0NAU4"/>
<gene>
    <name evidence="1" type="ORF">RhiirA5_447948</name>
</gene>
<reference evidence="1 2" key="1">
    <citation type="submission" date="2016-04" db="EMBL/GenBank/DDBJ databases">
        <title>Genome analyses suggest a sexual origin of heterokaryosis in a supposedly ancient asexual fungus.</title>
        <authorList>
            <person name="Ropars J."/>
            <person name="Sedzielewska K."/>
            <person name="Noel J."/>
            <person name="Charron P."/>
            <person name="Farinelli L."/>
            <person name="Marton T."/>
            <person name="Kruger M."/>
            <person name="Pelin A."/>
            <person name="Brachmann A."/>
            <person name="Corradi N."/>
        </authorList>
    </citation>
    <scope>NUCLEOTIDE SEQUENCE [LARGE SCALE GENOMIC DNA]</scope>
    <source>
        <strain evidence="1 2">A5</strain>
    </source>
</reference>
<comment type="caution">
    <text evidence="1">The sequence shown here is derived from an EMBL/GenBank/DDBJ whole genome shotgun (WGS) entry which is preliminary data.</text>
</comment>
<protein>
    <submittedName>
        <fullName evidence="1">Uncharacterized protein</fullName>
    </submittedName>
</protein>
<proteinExistence type="predicted"/>
<organism evidence="1 2">
    <name type="scientific">Rhizophagus irregularis</name>
    <dbReference type="NCBI Taxonomy" id="588596"/>
    <lineage>
        <taxon>Eukaryota</taxon>
        <taxon>Fungi</taxon>
        <taxon>Fungi incertae sedis</taxon>
        <taxon>Mucoromycota</taxon>
        <taxon>Glomeromycotina</taxon>
        <taxon>Glomeromycetes</taxon>
        <taxon>Glomerales</taxon>
        <taxon>Glomeraceae</taxon>
        <taxon>Rhizophagus</taxon>
    </lineage>
</organism>
<dbReference type="Proteomes" id="UP000232722">
    <property type="component" value="Unassembled WGS sequence"/>
</dbReference>
<feature type="non-terminal residue" evidence="1">
    <location>
        <position position="56"/>
    </location>
</feature>
<sequence>EYTRDSNKKVALKYLYNLQESIDTLINEVKKYPTKYKAFQVLYGISKNPDTEDYIL</sequence>
<reference evidence="1 2" key="2">
    <citation type="submission" date="2017-09" db="EMBL/GenBank/DDBJ databases">
        <title>Extensive intraspecific genome diversity in a model arbuscular mycorrhizal fungus.</title>
        <authorList>
            <person name="Chen E.C."/>
            <person name="Morin E."/>
            <person name="Beaudet D."/>
            <person name="Noel J."/>
            <person name="Ndikumana S."/>
            <person name="Charron P."/>
            <person name="St-Onge C."/>
            <person name="Giorgi J."/>
            <person name="Grigoriev I.V."/>
            <person name="Roux C."/>
            <person name="Martin F.M."/>
            <person name="Corradi N."/>
        </authorList>
    </citation>
    <scope>NUCLEOTIDE SEQUENCE [LARGE SCALE GENOMIC DNA]</scope>
    <source>
        <strain evidence="1 2">A5</strain>
    </source>
</reference>
<accession>A0A2N0NAU4</accession>
<evidence type="ECO:0000313" key="2">
    <source>
        <dbReference type="Proteomes" id="UP000232722"/>
    </source>
</evidence>
<dbReference type="EMBL" id="LLXJ01014175">
    <property type="protein sequence ID" value="PKB91696.1"/>
    <property type="molecule type" value="Genomic_DNA"/>
</dbReference>
<evidence type="ECO:0000313" key="1">
    <source>
        <dbReference type="EMBL" id="PKB91696.1"/>
    </source>
</evidence>